<evidence type="ECO:0000313" key="2">
    <source>
        <dbReference type="Proteomes" id="UP000646827"/>
    </source>
</evidence>
<keyword evidence="2" id="KW-1185">Reference proteome</keyword>
<dbReference type="Proteomes" id="UP000646827">
    <property type="component" value="Unassembled WGS sequence"/>
</dbReference>
<accession>A0A8H7R8Q0</accession>
<dbReference type="AlphaFoldDB" id="A0A8H7R8Q0"/>
<gene>
    <name evidence="1" type="ORF">INT45_012675</name>
</gene>
<organism evidence="1 2">
    <name type="scientific">Circinella minor</name>
    <dbReference type="NCBI Taxonomy" id="1195481"/>
    <lineage>
        <taxon>Eukaryota</taxon>
        <taxon>Fungi</taxon>
        <taxon>Fungi incertae sedis</taxon>
        <taxon>Mucoromycota</taxon>
        <taxon>Mucoromycotina</taxon>
        <taxon>Mucoromycetes</taxon>
        <taxon>Mucorales</taxon>
        <taxon>Lichtheimiaceae</taxon>
        <taxon>Circinella</taxon>
    </lineage>
</organism>
<reference evidence="1 2" key="1">
    <citation type="submission" date="2020-12" db="EMBL/GenBank/DDBJ databases">
        <title>Metabolic potential, ecology and presence of endohyphal bacteria is reflected in genomic diversity of Mucoromycotina.</title>
        <authorList>
            <person name="Muszewska A."/>
            <person name="Okrasinska A."/>
            <person name="Steczkiewicz K."/>
            <person name="Drgas O."/>
            <person name="Orlowska M."/>
            <person name="Perlinska-Lenart U."/>
            <person name="Aleksandrzak-Piekarczyk T."/>
            <person name="Szatraj K."/>
            <person name="Zielenkiewicz U."/>
            <person name="Pilsyk S."/>
            <person name="Malc E."/>
            <person name="Mieczkowski P."/>
            <person name="Kruszewska J.S."/>
            <person name="Biernat P."/>
            <person name="Pawlowska J."/>
        </authorList>
    </citation>
    <scope>NUCLEOTIDE SEQUENCE [LARGE SCALE GENOMIC DNA]</scope>
    <source>
        <strain evidence="1 2">CBS 142.35</strain>
    </source>
</reference>
<evidence type="ECO:0000313" key="1">
    <source>
        <dbReference type="EMBL" id="KAG2206419.1"/>
    </source>
</evidence>
<name>A0A8H7R8Q0_9FUNG</name>
<proteinExistence type="predicted"/>
<protein>
    <submittedName>
        <fullName evidence="1">Uncharacterized protein</fullName>
    </submittedName>
</protein>
<dbReference type="OrthoDB" id="10597949at2759"/>
<comment type="caution">
    <text evidence="1">The sequence shown here is derived from an EMBL/GenBank/DDBJ whole genome shotgun (WGS) entry which is preliminary data.</text>
</comment>
<sequence>MLEINTSSVATSQGDSDMGVCESEQGEFMCMIACANCMDTLYNNYGCHFVDDTMGKISDYRRYRRGIVDIADTFEHRKPKWEIENGFIPEKEEKIRKVSRQCKNRRYRRGIADIADTF</sequence>
<dbReference type="EMBL" id="JAEPRB010001228">
    <property type="protein sequence ID" value="KAG2206419.1"/>
    <property type="molecule type" value="Genomic_DNA"/>
</dbReference>